<keyword evidence="2" id="KW-1185">Reference proteome</keyword>
<organism evidence="1 2">
    <name type="scientific">Ixodes persulcatus</name>
    <name type="common">Taiga tick</name>
    <dbReference type="NCBI Taxonomy" id="34615"/>
    <lineage>
        <taxon>Eukaryota</taxon>
        <taxon>Metazoa</taxon>
        <taxon>Ecdysozoa</taxon>
        <taxon>Arthropoda</taxon>
        <taxon>Chelicerata</taxon>
        <taxon>Arachnida</taxon>
        <taxon>Acari</taxon>
        <taxon>Parasitiformes</taxon>
        <taxon>Ixodida</taxon>
        <taxon>Ixodoidea</taxon>
        <taxon>Ixodidae</taxon>
        <taxon>Ixodinae</taxon>
        <taxon>Ixodes</taxon>
    </lineage>
</organism>
<sequence length="260" mass="29863">TELARCEAFAQAQYRQQLHRSGVTSWTPMESVTYCGWTWPTEVSWDEERGECVSATPGRRLYYLLVTVTLFFLPVAIMLTAYSLIVWKLWISQMPGERSAANINAQCRAKKKVITMVCTVLVAFVICWMPLQVIVLYSQFGDSKQRDKEMPDWFTEASSVATYVAYSNSLLNPIIYGGFNNNFRQGLCTVLHCYLRKKPRNCRMPDWFTEASSVATYVAYSNSLLNPIIYGGFNNNFRQGLCTVLHCYLRKKPSQLPLFR</sequence>
<gene>
    <name evidence="1" type="ORF">HPB47_020837</name>
</gene>
<evidence type="ECO:0000313" key="2">
    <source>
        <dbReference type="Proteomes" id="UP000805193"/>
    </source>
</evidence>
<comment type="caution">
    <text evidence="1">The sequence shown here is derived from an EMBL/GenBank/DDBJ whole genome shotgun (WGS) entry which is preliminary data.</text>
</comment>
<reference evidence="1 2" key="1">
    <citation type="journal article" date="2020" name="Cell">
        <title>Large-Scale Comparative Analyses of Tick Genomes Elucidate Their Genetic Diversity and Vector Capacities.</title>
        <authorList>
            <consortium name="Tick Genome and Microbiome Consortium (TIGMIC)"/>
            <person name="Jia N."/>
            <person name="Wang J."/>
            <person name="Shi W."/>
            <person name="Du L."/>
            <person name="Sun Y."/>
            <person name="Zhan W."/>
            <person name="Jiang J.F."/>
            <person name="Wang Q."/>
            <person name="Zhang B."/>
            <person name="Ji P."/>
            <person name="Bell-Sakyi L."/>
            <person name="Cui X.M."/>
            <person name="Yuan T.T."/>
            <person name="Jiang B.G."/>
            <person name="Yang W.F."/>
            <person name="Lam T.T."/>
            <person name="Chang Q.C."/>
            <person name="Ding S.J."/>
            <person name="Wang X.J."/>
            <person name="Zhu J.G."/>
            <person name="Ruan X.D."/>
            <person name="Zhao L."/>
            <person name="Wei J.T."/>
            <person name="Ye R.Z."/>
            <person name="Que T.C."/>
            <person name="Du C.H."/>
            <person name="Zhou Y.H."/>
            <person name="Cheng J.X."/>
            <person name="Dai P.F."/>
            <person name="Guo W.B."/>
            <person name="Han X.H."/>
            <person name="Huang E.J."/>
            <person name="Li L.F."/>
            <person name="Wei W."/>
            <person name="Gao Y.C."/>
            <person name="Liu J.Z."/>
            <person name="Shao H.Z."/>
            <person name="Wang X."/>
            <person name="Wang C.C."/>
            <person name="Yang T.C."/>
            <person name="Huo Q.B."/>
            <person name="Li W."/>
            <person name="Chen H.Y."/>
            <person name="Chen S.E."/>
            <person name="Zhou L.G."/>
            <person name="Ni X.B."/>
            <person name="Tian J.H."/>
            <person name="Sheng Y."/>
            <person name="Liu T."/>
            <person name="Pan Y.S."/>
            <person name="Xia L.Y."/>
            <person name="Li J."/>
            <person name="Zhao F."/>
            <person name="Cao W.C."/>
        </authorList>
    </citation>
    <scope>NUCLEOTIDE SEQUENCE [LARGE SCALE GENOMIC DNA]</scope>
    <source>
        <strain evidence="1">Iper-2018</strain>
    </source>
</reference>
<evidence type="ECO:0000313" key="1">
    <source>
        <dbReference type="EMBL" id="KAG0432440.1"/>
    </source>
</evidence>
<protein>
    <submittedName>
        <fullName evidence="1">Uncharacterized protein</fullName>
    </submittedName>
</protein>
<accession>A0AC60QF14</accession>
<proteinExistence type="predicted"/>
<name>A0AC60QF14_IXOPE</name>
<feature type="non-terminal residue" evidence="1">
    <location>
        <position position="1"/>
    </location>
</feature>
<dbReference type="Proteomes" id="UP000805193">
    <property type="component" value="Unassembled WGS sequence"/>
</dbReference>
<dbReference type="EMBL" id="JABSTQ010009152">
    <property type="protein sequence ID" value="KAG0432440.1"/>
    <property type="molecule type" value="Genomic_DNA"/>
</dbReference>